<organism evidence="1 2">
    <name type="scientific">Acholeplasma hippikon</name>
    <dbReference type="NCBI Taxonomy" id="264636"/>
    <lineage>
        <taxon>Bacteria</taxon>
        <taxon>Bacillati</taxon>
        <taxon>Mycoplasmatota</taxon>
        <taxon>Mollicutes</taxon>
        <taxon>Acholeplasmatales</taxon>
        <taxon>Acholeplasmataceae</taxon>
        <taxon>Acholeplasma</taxon>
    </lineage>
</organism>
<dbReference type="Proteomes" id="UP000290909">
    <property type="component" value="Chromosome"/>
</dbReference>
<dbReference type="STRING" id="1408416.GCA_000702765_00286"/>
<proteinExistence type="predicted"/>
<dbReference type="KEGG" id="ahk:NCTC10172_00848"/>
<dbReference type="AlphaFoldDB" id="A0A449BK45"/>
<dbReference type="RefSeq" id="WP_035368452.1">
    <property type="nucleotide sequence ID" value="NZ_LR215050.1"/>
</dbReference>
<evidence type="ECO:0000313" key="1">
    <source>
        <dbReference type="EMBL" id="VEU82824.1"/>
    </source>
</evidence>
<reference evidence="1 2" key="1">
    <citation type="submission" date="2019-01" db="EMBL/GenBank/DDBJ databases">
        <authorList>
            <consortium name="Pathogen Informatics"/>
        </authorList>
    </citation>
    <scope>NUCLEOTIDE SEQUENCE [LARGE SCALE GENOMIC DNA]</scope>
    <source>
        <strain evidence="1 2">NCTC10172</strain>
    </source>
</reference>
<protein>
    <submittedName>
        <fullName evidence="1">Uncharacterized protein</fullName>
    </submittedName>
</protein>
<dbReference type="EMBL" id="LR215050">
    <property type="protein sequence ID" value="VEU82824.1"/>
    <property type="molecule type" value="Genomic_DNA"/>
</dbReference>
<sequence length="197" mass="22304">MKKVWYVLMLVLVVGLVACKKTKESVDENKVAFENKMSFLAGANNYAMEVSIYDYQTLDSTIVNMVFDGNKTKYQDGSYVAFYDHSGSKTKVYTQILGGFEVKEVAKKERDFYYKFTYEMFTESNGSYLLKYDQYDALESFSLIAGSDAKIENVQLDFNTNSLDKISFSITVDGTKYSVTLTISNVGQSSVQLPEVK</sequence>
<name>A0A449BK45_9MOLU</name>
<evidence type="ECO:0000313" key="2">
    <source>
        <dbReference type="Proteomes" id="UP000290909"/>
    </source>
</evidence>
<accession>A0A449BK45</accession>
<dbReference type="PROSITE" id="PS51257">
    <property type="entry name" value="PROKAR_LIPOPROTEIN"/>
    <property type="match status" value="1"/>
</dbReference>
<keyword evidence="2" id="KW-1185">Reference proteome</keyword>
<gene>
    <name evidence="1" type="ORF">NCTC10172_00848</name>
</gene>